<accession>A0A0E9TB14</accession>
<feature type="compositionally biased region" description="Basic and acidic residues" evidence="1">
    <location>
        <begin position="16"/>
        <end position="33"/>
    </location>
</feature>
<reference evidence="2" key="1">
    <citation type="submission" date="2014-11" db="EMBL/GenBank/DDBJ databases">
        <authorList>
            <person name="Amaro Gonzalez C."/>
        </authorList>
    </citation>
    <scope>NUCLEOTIDE SEQUENCE</scope>
</reference>
<evidence type="ECO:0000256" key="1">
    <source>
        <dbReference type="SAM" id="MobiDB-lite"/>
    </source>
</evidence>
<sequence length="45" mass="5292">MDTNHPRAQGVSVLHFAKDKMEERDRLRGDRGGRPTKRRTLQCDR</sequence>
<evidence type="ECO:0000313" key="2">
    <source>
        <dbReference type="EMBL" id="JAH50622.1"/>
    </source>
</evidence>
<proteinExistence type="predicted"/>
<organism evidence="2">
    <name type="scientific">Anguilla anguilla</name>
    <name type="common">European freshwater eel</name>
    <name type="synonym">Muraena anguilla</name>
    <dbReference type="NCBI Taxonomy" id="7936"/>
    <lineage>
        <taxon>Eukaryota</taxon>
        <taxon>Metazoa</taxon>
        <taxon>Chordata</taxon>
        <taxon>Craniata</taxon>
        <taxon>Vertebrata</taxon>
        <taxon>Euteleostomi</taxon>
        <taxon>Actinopterygii</taxon>
        <taxon>Neopterygii</taxon>
        <taxon>Teleostei</taxon>
        <taxon>Anguilliformes</taxon>
        <taxon>Anguillidae</taxon>
        <taxon>Anguilla</taxon>
    </lineage>
</organism>
<dbReference type="AlphaFoldDB" id="A0A0E9TB14"/>
<feature type="region of interest" description="Disordered" evidence="1">
    <location>
        <begin position="1"/>
        <end position="45"/>
    </location>
</feature>
<reference evidence="2" key="2">
    <citation type="journal article" date="2015" name="Fish Shellfish Immunol.">
        <title>Early steps in the European eel (Anguilla anguilla)-Vibrio vulnificus interaction in the gills: Role of the RtxA13 toxin.</title>
        <authorList>
            <person name="Callol A."/>
            <person name="Pajuelo D."/>
            <person name="Ebbesson L."/>
            <person name="Teles M."/>
            <person name="MacKenzie S."/>
            <person name="Amaro C."/>
        </authorList>
    </citation>
    <scope>NUCLEOTIDE SEQUENCE</scope>
</reference>
<protein>
    <submittedName>
        <fullName evidence="2">Uncharacterized protein</fullName>
    </submittedName>
</protein>
<dbReference type="EMBL" id="GBXM01057955">
    <property type="protein sequence ID" value="JAH50622.1"/>
    <property type="molecule type" value="Transcribed_RNA"/>
</dbReference>
<feature type="compositionally biased region" description="Basic residues" evidence="1">
    <location>
        <begin position="34"/>
        <end position="45"/>
    </location>
</feature>
<name>A0A0E9TB14_ANGAN</name>